<evidence type="ECO:0000313" key="4">
    <source>
        <dbReference type="Proteomes" id="UP000515204"/>
    </source>
</evidence>
<proteinExistence type="predicted"/>
<dbReference type="RefSeq" id="XP_014482177.1">
    <property type="nucleotide sequence ID" value="XM_014626691.1"/>
</dbReference>
<keyword evidence="4" id="KW-1185">Reference proteome</keyword>
<gene>
    <name evidence="5" type="primary">LOC106748302</name>
</gene>
<dbReference type="Pfam" id="PF00169">
    <property type="entry name" value="PH"/>
    <property type="match status" value="1"/>
</dbReference>
<dbReference type="GeneID" id="106748302"/>
<accession>A0A6P3XVQ5</accession>
<dbReference type="PROSITE" id="PS50003">
    <property type="entry name" value="PH_DOMAIN"/>
    <property type="match status" value="1"/>
</dbReference>
<evidence type="ECO:0000256" key="2">
    <source>
        <dbReference type="SAM" id="MobiDB-lite"/>
    </source>
</evidence>
<dbReference type="SUPFAM" id="SSF50729">
    <property type="entry name" value="PH domain-like"/>
    <property type="match status" value="1"/>
</dbReference>
<dbReference type="InterPro" id="IPR001849">
    <property type="entry name" value="PH_domain"/>
</dbReference>
<feature type="domain" description="PH" evidence="3">
    <location>
        <begin position="145"/>
        <end position="249"/>
    </location>
</feature>
<keyword evidence="1" id="KW-0175">Coiled coil</keyword>
<dbReference type="AlphaFoldDB" id="A0A6P3XVQ5"/>
<dbReference type="SMART" id="SM00233">
    <property type="entry name" value="PH"/>
    <property type="match status" value="1"/>
</dbReference>
<dbReference type="CDD" id="cd00821">
    <property type="entry name" value="PH"/>
    <property type="match status" value="1"/>
</dbReference>
<dbReference type="Gene3D" id="2.30.29.30">
    <property type="entry name" value="Pleckstrin-homology domain (PH domain)/Phosphotyrosine-binding domain (PTB)"/>
    <property type="match status" value="1"/>
</dbReference>
<feature type="compositionally biased region" description="Basic and acidic residues" evidence="2">
    <location>
        <begin position="297"/>
        <end position="317"/>
    </location>
</feature>
<feature type="region of interest" description="Disordered" evidence="2">
    <location>
        <begin position="297"/>
        <end position="353"/>
    </location>
</feature>
<evidence type="ECO:0000256" key="1">
    <source>
        <dbReference type="SAM" id="Coils"/>
    </source>
</evidence>
<dbReference type="InterPro" id="IPR011993">
    <property type="entry name" value="PH-like_dom_sf"/>
</dbReference>
<dbReference type="Proteomes" id="UP000515204">
    <property type="component" value="Unplaced"/>
</dbReference>
<protein>
    <submittedName>
        <fullName evidence="5">Uncharacterized protein LOC106748302</fullName>
    </submittedName>
</protein>
<feature type="compositionally biased region" description="Polar residues" evidence="2">
    <location>
        <begin position="263"/>
        <end position="273"/>
    </location>
</feature>
<sequence>MEINANISEILREMITFLECLRDAQLPLALESLREKLLDRTKNTMLATTMNCSSPEPYLDMNSGPRTILLTKKKTDTEEYIGMEESPQKQNHQDYYETFEPKEMMPVTIKHTESQKAWSEQDYGENSQVLMSIYKNLSAAQCKNNSHKCGPLHWKNGKIFSERRPYYVALIGTHLLIYRSEQHSGPCNIYSIRGCIARSNLSPNLSPRNGQKSKSAFEICCPGSKTLQFIARTPKDMEQWTAKICEVGCNNEGAKIDEETNHGSKSNASSESPMNHCKDHAMSPLHQNAHKLADNVKKKSTAKGEAKNNRNEAEKNMIENPPPLPARIPRRILPSVPSNDSMPSYRGTEDYDDDDDTYYKIEDLQNGLAYQNITLAKKQHVNVGDKEDREVVEYDDVHASKRKKEEQVHEGKSDKIFIEEEMYDDIFTLSRVKTNIEEETSKNGDCSDDGEESFYDDVENLLEKSTKERVKDQIEASSKILQKRSFLERVWNKKESSGKTDKRLWGKASSSPIQSSSATKVIPTYDDVSDLMPNQESLTNNEEQELSEYNYPPPPRPVCTKSSFIINQIDPNPVEELYDDVSACRTRHNNHQQMVMQSMQESCTNLKEIKNEETELRARGNLIEEEIEHYQSPKSDLRVDDIPEYQNEELYDDIALCANFKARQRDINEKKDDEYGKFTVGSDKKSWNRFSMNKKWRLGEPACLSETNKRNINECEDIDDSTEVNDITKRNTFQKLISKMENSLAKVSVRNSTSLPMSKSTANNNS</sequence>
<dbReference type="OrthoDB" id="243840at2759"/>
<reference evidence="5" key="1">
    <citation type="submission" date="2025-08" db="UniProtKB">
        <authorList>
            <consortium name="RefSeq"/>
        </authorList>
    </citation>
    <scope>IDENTIFICATION</scope>
</reference>
<dbReference type="KEGG" id="dqu:106748302"/>
<evidence type="ECO:0000313" key="5">
    <source>
        <dbReference type="RefSeq" id="XP_014482177.1"/>
    </source>
</evidence>
<evidence type="ECO:0000259" key="3">
    <source>
        <dbReference type="PROSITE" id="PS50003"/>
    </source>
</evidence>
<feature type="coiled-coil region" evidence="1">
    <location>
        <begin position="599"/>
        <end position="626"/>
    </location>
</feature>
<feature type="region of interest" description="Disordered" evidence="2">
    <location>
        <begin position="255"/>
        <end position="276"/>
    </location>
</feature>
<name>A0A6P3XVQ5_DINQU</name>
<organism evidence="4 5">
    <name type="scientific">Dinoponera quadriceps</name>
    <name type="common">South American ant</name>
    <dbReference type="NCBI Taxonomy" id="609295"/>
    <lineage>
        <taxon>Eukaryota</taxon>
        <taxon>Metazoa</taxon>
        <taxon>Ecdysozoa</taxon>
        <taxon>Arthropoda</taxon>
        <taxon>Hexapoda</taxon>
        <taxon>Insecta</taxon>
        <taxon>Pterygota</taxon>
        <taxon>Neoptera</taxon>
        <taxon>Endopterygota</taxon>
        <taxon>Hymenoptera</taxon>
        <taxon>Apocrita</taxon>
        <taxon>Aculeata</taxon>
        <taxon>Formicoidea</taxon>
        <taxon>Formicidae</taxon>
        <taxon>Ponerinae</taxon>
        <taxon>Ponerini</taxon>
        <taxon>Dinoponera</taxon>
    </lineage>
</organism>